<dbReference type="PRINTS" id="PR00722">
    <property type="entry name" value="CHYMOTRYPSIN"/>
</dbReference>
<dbReference type="InterPro" id="IPR043504">
    <property type="entry name" value="Peptidase_S1_PA_chymotrypsin"/>
</dbReference>
<dbReference type="PANTHER" id="PTHR24252:SF7">
    <property type="entry name" value="HYALIN"/>
    <property type="match status" value="1"/>
</dbReference>
<evidence type="ECO:0000256" key="4">
    <source>
        <dbReference type="SAM" id="MobiDB-lite"/>
    </source>
</evidence>
<evidence type="ECO:0000259" key="6">
    <source>
        <dbReference type="PROSITE" id="PS50240"/>
    </source>
</evidence>
<dbReference type="PROSITE" id="PS00135">
    <property type="entry name" value="TRYPSIN_SER"/>
    <property type="match status" value="1"/>
</dbReference>
<feature type="region of interest" description="Disordered" evidence="4">
    <location>
        <begin position="289"/>
        <end position="348"/>
    </location>
</feature>
<dbReference type="InterPro" id="IPR009003">
    <property type="entry name" value="Peptidase_S1_PA"/>
</dbReference>
<dbReference type="PANTHER" id="PTHR24252">
    <property type="entry name" value="ACROSIN-RELATED"/>
    <property type="match status" value="1"/>
</dbReference>
<proteinExistence type="evidence at transcript level"/>
<dbReference type="OrthoDB" id="6339452at2759"/>
<feature type="domain" description="Peptidase S1" evidence="6">
    <location>
        <begin position="49"/>
        <end position="285"/>
    </location>
</feature>
<dbReference type="FunFam" id="2.40.10.10:FF:000002">
    <property type="entry name" value="Transmembrane protease serine"/>
    <property type="match status" value="1"/>
</dbReference>
<feature type="signal peptide" evidence="5">
    <location>
        <begin position="1"/>
        <end position="20"/>
    </location>
</feature>
<keyword evidence="3" id="KW-0645">Protease</keyword>
<dbReference type="AlphaFoldDB" id="A0A068F682"/>
<dbReference type="InterPro" id="IPR001254">
    <property type="entry name" value="Trypsin_dom"/>
</dbReference>
<keyword evidence="3" id="KW-0720">Serine protease</keyword>
<dbReference type="InterPro" id="IPR033116">
    <property type="entry name" value="TRYPSIN_SER"/>
</dbReference>
<dbReference type="InterPro" id="IPR018114">
    <property type="entry name" value="TRYPSIN_HIS"/>
</dbReference>
<dbReference type="SMART" id="SM00020">
    <property type="entry name" value="Tryp_SPc"/>
    <property type="match status" value="1"/>
</dbReference>
<evidence type="ECO:0000313" key="7">
    <source>
        <dbReference type="EMBL" id="AID60327.1"/>
    </source>
</evidence>
<dbReference type="Gene3D" id="2.40.10.10">
    <property type="entry name" value="Trypsin-like serine proteases"/>
    <property type="match status" value="1"/>
</dbReference>
<evidence type="ECO:0000256" key="3">
    <source>
        <dbReference type="RuleBase" id="RU363034"/>
    </source>
</evidence>
<comment type="similarity">
    <text evidence="2">Belongs to the peptidase S1 family. CLIP subfamily.</text>
</comment>
<name>A0A068F682_NILLU</name>
<dbReference type="CDD" id="cd00190">
    <property type="entry name" value="Tryp_SPc"/>
    <property type="match status" value="1"/>
</dbReference>
<feature type="chain" id="PRO_5001651622" evidence="5">
    <location>
        <begin position="21"/>
        <end position="371"/>
    </location>
</feature>
<dbReference type="PROSITE" id="PS00134">
    <property type="entry name" value="TRYPSIN_HIS"/>
    <property type="match status" value="1"/>
</dbReference>
<accession>A0A068F682</accession>
<reference evidence="7" key="2">
    <citation type="submission" date="2014-02" db="EMBL/GenBank/DDBJ databases">
        <authorList>
            <person name="Bao Y.-Y."/>
            <person name="Zhang C.-X."/>
        </authorList>
    </citation>
    <scope>NUCLEOTIDE SEQUENCE</scope>
</reference>
<evidence type="ECO:0000256" key="1">
    <source>
        <dbReference type="ARBA" id="ARBA00023157"/>
    </source>
</evidence>
<sequence>MTLLHLFLFFMSIFLPSCFGSEQGPVARNAAKLQTCGQLTDSGNKVSRIIGGTVANTFPPWYVALVKPETRYAPNYSVACGAALITSKHVVTAGHCYLSPIPHKDDLVVVINLTNRCKRDGTILETADLKIHEHYHGMDFIPKNDIALIYLKEEVSNMPVCLPSKGRYAGYTGQIFGFGSTVARSIYPCKMMYSDVNIIPKKDCVKGMTLEMAQKTICAGHLNGRKDACDGDSGGPLIVQNKNNGAYELIGIVSYGDGCGRANNPGIYTDVTKRGFLPWVLKHIGDAKPSGSADNVVSHPTKPEKPTLDNSPSFAGIDYKPPPETRPTGAAMADQMTPHPNMDAQQSRREMQAAFQAACYRQKAAGMDFRM</sequence>
<protein>
    <submittedName>
        <fullName evidence="7">Stubble-2</fullName>
    </submittedName>
</protein>
<evidence type="ECO:0000256" key="2">
    <source>
        <dbReference type="ARBA" id="ARBA00024195"/>
    </source>
</evidence>
<dbReference type="InterPro" id="IPR001314">
    <property type="entry name" value="Peptidase_S1A"/>
</dbReference>
<dbReference type="GO" id="GO:0006508">
    <property type="term" value="P:proteolysis"/>
    <property type="evidence" value="ECO:0007669"/>
    <property type="project" value="UniProtKB-KW"/>
</dbReference>
<dbReference type="EMBL" id="KJ512104">
    <property type="protein sequence ID" value="AID60327.1"/>
    <property type="molecule type" value="mRNA"/>
</dbReference>
<dbReference type="GO" id="GO:0004252">
    <property type="term" value="F:serine-type endopeptidase activity"/>
    <property type="evidence" value="ECO:0007669"/>
    <property type="project" value="InterPro"/>
</dbReference>
<dbReference type="Pfam" id="PF00089">
    <property type="entry name" value="Trypsin"/>
    <property type="match status" value="1"/>
</dbReference>
<keyword evidence="3" id="KW-0378">Hydrolase</keyword>
<keyword evidence="5" id="KW-0732">Signal</keyword>
<reference evidence="7" key="1">
    <citation type="journal article" date="2014" name="BMC Genomics">
        <title>Genomic insights into the serine protease gene family and expression profile analysis in the planthopper, Nilaparvata lugens.</title>
        <authorList>
            <person name="Bao Y.Y."/>
            <person name="Qin X."/>
            <person name="Yu B."/>
            <person name="Chen L.B."/>
            <person name="Wang Z.C."/>
            <person name="Zhang C.X."/>
        </authorList>
    </citation>
    <scope>NUCLEOTIDE SEQUENCE</scope>
</reference>
<keyword evidence="1" id="KW-1015">Disulfide bond</keyword>
<evidence type="ECO:0000256" key="5">
    <source>
        <dbReference type="SAM" id="SignalP"/>
    </source>
</evidence>
<dbReference type="SUPFAM" id="SSF50494">
    <property type="entry name" value="Trypsin-like serine proteases"/>
    <property type="match status" value="1"/>
</dbReference>
<organism evidence="7">
    <name type="scientific">Nilaparvata lugens</name>
    <name type="common">Brown planthopper</name>
    <dbReference type="NCBI Taxonomy" id="108931"/>
    <lineage>
        <taxon>Eukaryota</taxon>
        <taxon>Metazoa</taxon>
        <taxon>Ecdysozoa</taxon>
        <taxon>Arthropoda</taxon>
        <taxon>Hexapoda</taxon>
        <taxon>Insecta</taxon>
        <taxon>Pterygota</taxon>
        <taxon>Neoptera</taxon>
        <taxon>Paraneoptera</taxon>
        <taxon>Hemiptera</taxon>
        <taxon>Auchenorrhyncha</taxon>
        <taxon>Fulgoroidea</taxon>
        <taxon>Delphacidae</taxon>
        <taxon>Delphacinae</taxon>
        <taxon>Nilaparvata</taxon>
    </lineage>
</organism>
<dbReference type="PROSITE" id="PS50240">
    <property type="entry name" value="TRYPSIN_DOM"/>
    <property type="match status" value="1"/>
</dbReference>